<proteinExistence type="predicted"/>
<dbReference type="OrthoDB" id="9792317at2"/>
<evidence type="ECO:0000313" key="8">
    <source>
        <dbReference type="EMBL" id="EDM47944.1"/>
    </source>
</evidence>
<evidence type="ECO:0000256" key="6">
    <source>
        <dbReference type="ARBA" id="ARBA00023136"/>
    </source>
</evidence>
<dbReference type="RefSeq" id="WP_007153627.1">
    <property type="nucleotide sequence ID" value="NZ_ABCP01000011.1"/>
</dbReference>
<feature type="transmembrane region" description="Helical" evidence="7">
    <location>
        <begin position="98"/>
        <end position="119"/>
    </location>
</feature>
<feature type="transmembrane region" description="Helical" evidence="7">
    <location>
        <begin position="73"/>
        <end position="92"/>
    </location>
</feature>
<comment type="subcellular location">
    <subcellularLocation>
        <location evidence="1">Cell membrane</location>
        <topology evidence="1">Multi-pass membrane protein</topology>
    </subcellularLocation>
</comment>
<protein>
    <submittedName>
        <fullName evidence="8">Cobalamin (Vitamin B12) biosynthesis CbiM protein</fullName>
    </submittedName>
</protein>
<dbReference type="PANTHER" id="PTHR34229:SF1">
    <property type="entry name" value="METAL TRANSPORT PROTEIN HI_1621-RELATED"/>
    <property type="match status" value="1"/>
</dbReference>
<feature type="transmembrane region" description="Helical" evidence="7">
    <location>
        <begin position="167"/>
        <end position="190"/>
    </location>
</feature>
<evidence type="ECO:0000256" key="2">
    <source>
        <dbReference type="ARBA" id="ARBA00022448"/>
    </source>
</evidence>
<dbReference type="PANTHER" id="PTHR34229">
    <property type="entry name" value="METAL TRANSPORT PROTEIN HI_1621-RELATED"/>
    <property type="match status" value="1"/>
</dbReference>
<comment type="caution">
    <text evidence="8">The sequence shown here is derived from an EMBL/GenBank/DDBJ whole genome shotgun (WGS) entry which is preliminary data.</text>
</comment>
<evidence type="ECO:0000256" key="5">
    <source>
        <dbReference type="ARBA" id="ARBA00022989"/>
    </source>
</evidence>
<name>A6F031_9GAMM</name>
<keyword evidence="4 7" id="KW-0812">Transmembrane</keyword>
<keyword evidence="5 7" id="KW-1133">Transmembrane helix</keyword>
<feature type="transmembrane region" description="Helical" evidence="7">
    <location>
        <begin position="41"/>
        <end position="66"/>
    </location>
</feature>
<evidence type="ECO:0000256" key="4">
    <source>
        <dbReference type="ARBA" id="ARBA00022692"/>
    </source>
</evidence>
<gene>
    <name evidence="8" type="ORF">MDG893_15180</name>
</gene>
<evidence type="ECO:0000256" key="3">
    <source>
        <dbReference type="ARBA" id="ARBA00022475"/>
    </source>
</evidence>
<feature type="transmembrane region" description="Helical" evidence="7">
    <location>
        <begin position="7"/>
        <end position="29"/>
    </location>
</feature>
<dbReference type="GO" id="GO:0000041">
    <property type="term" value="P:transition metal ion transport"/>
    <property type="evidence" value="ECO:0007669"/>
    <property type="project" value="InterPro"/>
</dbReference>
<evidence type="ECO:0000313" key="9">
    <source>
        <dbReference type="Proteomes" id="UP000005856"/>
    </source>
</evidence>
<dbReference type="STRING" id="443152.MDG893_15180"/>
<dbReference type="NCBIfam" id="NF004903">
    <property type="entry name" value="PRK06265.1-3"/>
    <property type="match status" value="1"/>
</dbReference>
<dbReference type="NCBIfam" id="NF004905">
    <property type="entry name" value="PRK06265.1-5"/>
    <property type="match status" value="1"/>
</dbReference>
<dbReference type="eggNOG" id="COG0310">
    <property type="taxonomic scope" value="Bacteria"/>
</dbReference>
<keyword evidence="9" id="KW-1185">Reference proteome</keyword>
<dbReference type="Proteomes" id="UP000005856">
    <property type="component" value="Unassembled WGS sequence"/>
</dbReference>
<evidence type="ECO:0000256" key="7">
    <source>
        <dbReference type="SAM" id="Phobius"/>
    </source>
</evidence>
<organism evidence="8 9">
    <name type="scientific">Marinobacter algicola DG893</name>
    <dbReference type="NCBI Taxonomy" id="443152"/>
    <lineage>
        <taxon>Bacteria</taxon>
        <taxon>Pseudomonadati</taxon>
        <taxon>Pseudomonadota</taxon>
        <taxon>Gammaproteobacteria</taxon>
        <taxon>Pseudomonadales</taxon>
        <taxon>Marinobacteraceae</taxon>
        <taxon>Marinobacter</taxon>
    </lineage>
</organism>
<evidence type="ECO:0000256" key="1">
    <source>
        <dbReference type="ARBA" id="ARBA00004651"/>
    </source>
</evidence>
<dbReference type="Gene3D" id="1.10.1760.20">
    <property type="match status" value="1"/>
</dbReference>
<dbReference type="EMBL" id="ABCP01000011">
    <property type="protein sequence ID" value="EDM47944.1"/>
    <property type="molecule type" value="Genomic_DNA"/>
</dbReference>
<sequence>MAHIPDGVLATPILIGGAVVTVAAVTVAVHRLRSEQIPQAAVMAAAFFVASLISVPVGVSSVHLLLNGLMGLLLGWAAVPAILIALILQAVFFGYGGLLVMGVNAMNIVLPALVCALFLRGFLRHSNPKGAFVIGAIGGASAVAMTGLLLCAALAMSGNAFVPAAKILLATFIPLAFVEAVVTGATLSFIKRVAPELLFMREAAYGQV</sequence>
<keyword evidence="2" id="KW-0813">Transport</keyword>
<dbReference type="Pfam" id="PF01891">
    <property type="entry name" value="CbiM"/>
    <property type="match status" value="1"/>
</dbReference>
<accession>A6F031</accession>
<reference evidence="8 9" key="1">
    <citation type="submission" date="2007-06" db="EMBL/GenBank/DDBJ databases">
        <authorList>
            <person name="Green D."/>
            <person name="Ferriera S."/>
            <person name="Johnson J."/>
            <person name="Kravitz S."/>
            <person name="Beeson K."/>
            <person name="Sutton G."/>
            <person name="Rogers Y.-H."/>
            <person name="Friedman R."/>
            <person name="Frazier M."/>
            <person name="Venter J.C."/>
        </authorList>
    </citation>
    <scope>NUCLEOTIDE SEQUENCE [LARGE SCALE GENOMIC DNA]</scope>
    <source>
        <strain evidence="8 9">DG893</strain>
    </source>
</reference>
<dbReference type="AlphaFoldDB" id="A6F031"/>
<dbReference type="InterPro" id="IPR002751">
    <property type="entry name" value="CbiM/NikMN"/>
</dbReference>
<dbReference type="GO" id="GO:0005886">
    <property type="term" value="C:plasma membrane"/>
    <property type="evidence" value="ECO:0007669"/>
    <property type="project" value="UniProtKB-SubCell"/>
</dbReference>
<feature type="transmembrane region" description="Helical" evidence="7">
    <location>
        <begin position="131"/>
        <end position="155"/>
    </location>
</feature>
<keyword evidence="6 7" id="KW-0472">Membrane</keyword>
<keyword evidence="3" id="KW-1003">Cell membrane</keyword>